<dbReference type="GO" id="GO:0007399">
    <property type="term" value="P:nervous system development"/>
    <property type="evidence" value="ECO:0007669"/>
    <property type="project" value="UniProtKB-ARBA"/>
</dbReference>
<evidence type="ECO:0000256" key="4">
    <source>
        <dbReference type="ARBA" id="ARBA00023155"/>
    </source>
</evidence>
<reference evidence="9" key="1">
    <citation type="journal article" date="2012" name="Cell Stem Cell">
        <title>Genetic Regulators of a Pluripotent Adult Stem Cell System in Planarians Identified by RNAi and Clonal Analysis.</title>
        <authorList>
            <person name="Wagner D.E."/>
            <person name="Ho J.J."/>
            <person name="Reddien P.W."/>
        </authorList>
    </citation>
    <scope>NUCLEOTIDE SEQUENCE</scope>
    <source>
        <strain evidence="9">CIW4</strain>
    </source>
</reference>
<sequence length="480" mass="55929">MIKSAGIATSSMCCKVQNPKMNSPQPYSVQSLLNQEGDDSILDLSVKEKRLRQTHEEPVSNEMMNLSEVLPELSNPDRMKQILFNVIQQRELHAQSNKKLNNQNVDFFQTSQSNLDNLQKFCNPSQNLPWNFLRPPVSSVSDTGASMLNQFQKFLFNKNFHNQTITNPNSIYPRRNMKNLFPNSFNPDSIPHYFNNLTQLFHSRLNQNNQTETTSHIPVVLPENFSKQYTNSNIDINTHFSLQNILKSSSNRKRKRTKVTDTRLPRRNTSLGNFPNLHESTIPETTRFSNYLNPPSNSSQSSHSEETPGDPKRYTLTPIHLRKAKLMFLYTRYPNSQMLKSYFPDITFYKQNTAQLVKWFSNFREFYYNEMEKAVQRAVSNGIQQAKDIDVTVESELFKNLMTHFNKKKQIVVPCEFLTTVQITLREFFEAISAGKNLHQSWKKPIYKTIAKLDQMLPEFFKDMNWMMELAKDENDSLNS</sequence>
<keyword evidence="3" id="KW-0238">DNA-binding</keyword>
<dbReference type="PANTHER" id="PTHR12198">
    <property type="entry name" value="HOMEOBOX PROTEIN PROSPERO/PROX-1/CEH-26"/>
    <property type="match status" value="1"/>
</dbReference>
<dbReference type="AlphaFoldDB" id="H9CXU6"/>
<dbReference type="GO" id="GO:0000981">
    <property type="term" value="F:DNA-binding transcription factor activity, RNA polymerase II-specific"/>
    <property type="evidence" value="ECO:0007669"/>
    <property type="project" value="TreeGrafter"/>
</dbReference>
<name>H9CXU6_SCHMD</name>
<feature type="domain" description="Prospero" evidence="8">
    <location>
        <begin position="313"/>
        <end position="471"/>
    </location>
</feature>
<keyword evidence="2" id="KW-0805">Transcription regulation</keyword>
<dbReference type="SUPFAM" id="SSF46689">
    <property type="entry name" value="Homeodomain-like"/>
    <property type="match status" value="1"/>
</dbReference>
<evidence type="ECO:0000256" key="3">
    <source>
        <dbReference type="ARBA" id="ARBA00023125"/>
    </source>
</evidence>
<accession>H9CXU6</accession>
<evidence type="ECO:0000256" key="1">
    <source>
        <dbReference type="ARBA" id="ARBA00004123"/>
    </source>
</evidence>
<dbReference type="Gene3D" id="1.10.10.500">
    <property type="entry name" value="Homeo-prospero domain"/>
    <property type="match status" value="1"/>
</dbReference>
<dbReference type="InterPro" id="IPR009057">
    <property type="entry name" value="Homeodomain-like_sf"/>
</dbReference>
<feature type="region of interest" description="Disordered" evidence="7">
    <location>
        <begin position="247"/>
        <end position="314"/>
    </location>
</feature>
<evidence type="ECO:0000259" key="8">
    <source>
        <dbReference type="PROSITE" id="PS51818"/>
    </source>
</evidence>
<dbReference type="OrthoDB" id="10038576at2759"/>
<dbReference type="GO" id="GO:0048468">
    <property type="term" value="P:cell development"/>
    <property type="evidence" value="ECO:0007669"/>
    <property type="project" value="UniProtKB-ARBA"/>
</dbReference>
<evidence type="ECO:0000313" key="9">
    <source>
        <dbReference type="EMBL" id="AFD29617.1"/>
    </source>
</evidence>
<feature type="compositionally biased region" description="Polar residues" evidence="7">
    <location>
        <begin position="267"/>
        <end position="288"/>
    </location>
</feature>
<proteinExistence type="evidence at transcript level"/>
<dbReference type="InterPro" id="IPR039350">
    <property type="entry name" value="Prospero_homeodomain"/>
</dbReference>
<dbReference type="EMBL" id="JQ425149">
    <property type="protein sequence ID" value="AFD29617.1"/>
    <property type="molecule type" value="mRNA"/>
</dbReference>
<keyword evidence="5" id="KW-0804">Transcription</keyword>
<dbReference type="Pfam" id="PF05044">
    <property type="entry name" value="HPD"/>
    <property type="match status" value="1"/>
</dbReference>
<keyword evidence="4" id="KW-0371">Homeobox</keyword>
<keyword evidence="6" id="KW-0539">Nucleus</keyword>
<comment type="subcellular location">
    <subcellularLocation>
        <location evidence="1">Nucleus</location>
    </subcellularLocation>
</comment>
<evidence type="ECO:0000256" key="6">
    <source>
        <dbReference type="ARBA" id="ARBA00023242"/>
    </source>
</evidence>
<dbReference type="GO" id="GO:0000978">
    <property type="term" value="F:RNA polymerase II cis-regulatory region sequence-specific DNA binding"/>
    <property type="evidence" value="ECO:0007669"/>
    <property type="project" value="TreeGrafter"/>
</dbReference>
<dbReference type="SMR" id="H9CXU6"/>
<evidence type="ECO:0000256" key="2">
    <source>
        <dbReference type="ARBA" id="ARBA00023015"/>
    </source>
</evidence>
<organism evidence="9">
    <name type="scientific">Schmidtea mediterranea</name>
    <name type="common">Freshwater planarian flatworm</name>
    <dbReference type="NCBI Taxonomy" id="79327"/>
    <lineage>
        <taxon>Eukaryota</taxon>
        <taxon>Metazoa</taxon>
        <taxon>Spiralia</taxon>
        <taxon>Lophotrochozoa</taxon>
        <taxon>Platyhelminthes</taxon>
        <taxon>Rhabditophora</taxon>
        <taxon>Seriata</taxon>
        <taxon>Tricladida</taxon>
        <taxon>Continenticola</taxon>
        <taxon>Geoplanoidea</taxon>
        <taxon>Dugesiidae</taxon>
        <taxon>Schmidtea</taxon>
    </lineage>
</organism>
<dbReference type="InterPro" id="IPR037131">
    <property type="entry name" value="Homeo_prospero_dom_sf"/>
</dbReference>
<feature type="compositionally biased region" description="Low complexity" evidence="7">
    <location>
        <begin position="289"/>
        <end position="302"/>
    </location>
</feature>
<evidence type="ECO:0000256" key="7">
    <source>
        <dbReference type="SAM" id="MobiDB-lite"/>
    </source>
</evidence>
<dbReference type="GO" id="GO:0005634">
    <property type="term" value="C:nucleus"/>
    <property type="evidence" value="ECO:0007669"/>
    <property type="project" value="UniProtKB-SubCell"/>
</dbReference>
<protein>
    <submittedName>
        <fullName evidence="9">PROX-1</fullName>
    </submittedName>
</protein>
<dbReference type="InterPro" id="IPR023082">
    <property type="entry name" value="Homeo_prospero_dom"/>
</dbReference>
<evidence type="ECO:0000256" key="5">
    <source>
        <dbReference type="ARBA" id="ARBA00023163"/>
    </source>
</evidence>
<dbReference type="PROSITE" id="PS51818">
    <property type="entry name" value="HOMEO_PROSPERO"/>
    <property type="match status" value="1"/>
</dbReference>
<dbReference type="PANTHER" id="PTHR12198:SF0">
    <property type="entry name" value="HOMEOBOX PROTEIN PROSPERO"/>
    <property type="match status" value="1"/>
</dbReference>
<feature type="compositionally biased region" description="Basic and acidic residues" evidence="7">
    <location>
        <begin position="303"/>
        <end position="313"/>
    </location>
</feature>